<dbReference type="OrthoDB" id="9810005at2"/>
<dbReference type="GO" id="GO:0016788">
    <property type="term" value="F:hydrolase activity, acting on ester bonds"/>
    <property type="evidence" value="ECO:0007669"/>
    <property type="project" value="InterPro"/>
</dbReference>
<dbReference type="Pfam" id="PF01026">
    <property type="entry name" value="TatD_DNase"/>
    <property type="match status" value="1"/>
</dbReference>
<dbReference type="GO" id="GO:0005829">
    <property type="term" value="C:cytosol"/>
    <property type="evidence" value="ECO:0007669"/>
    <property type="project" value="TreeGrafter"/>
</dbReference>
<dbReference type="PROSITE" id="PS01091">
    <property type="entry name" value="TATD_3"/>
    <property type="match status" value="1"/>
</dbReference>
<sequence length="310" mass="33598">MTDADSAHHTADSAHHTADSASMKAESAKAAKKRRRREPPPDPEPLPGLVDAHTHLAACGGRDADSVRAILDHAERVGVGQVVTVADDMIDARWALDAAHCDDRAFAAVALHPTHAGELDDAARAELEQMAADPRVVAIGETGLDYYWPGKSESAAAPEVQKDAFAWHIDLAKRIGKPLMIHNREADHDLLDILAAEGSPDAVVMHCFSGDLTVARECIDRGYFLSFAGTVTFANAAELREAAHLVPDGQILVETDAPFLTPHPYRGQPNQSYCLPYSARLLADVRRTDEHAMAQTLGDNARRVYRLSLQ</sequence>
<dbReference type="AlphaFoldDB" id="A0A3N4HG08"/>
<reference evidence="5 6" key="1">
    <citation type="submission" date="2018-11" db="EMBL/GenBank/DDBJ databases">
        <title>Draft genome sequence of Gordonia sp. RS15-1S isolated from rice stems.</title>
        <authorList>
            <person name="Muangham S."/>
        </authorList>
    </citation>
    <scope>NUCLEOTIDE SEQUENCE [LARGE SCALE GENOMIC DNA]</scope>
    <source>
        <strain evidence="5 6">RS15-1S</strain>
    </source>
</reference>
<evidence type="ECO:0000256" key="3">
    <source>
        <dbReference type="PIRSR" id="PIRSR005902-1"/>
    </source>
</evidence>
<evidence type="ECO:0000313" key="6">
    <source>
        <dbReference type="Proteomes" id="UP000267536"/>
    </source>
</evidence>
<dbReference type="PIRSF" id="PIRSF005902">
    <property type="entry name" value="DNase_TatD"/>
    <property type="match status" value="1"/>
</dbReference>
<keyword evidence="6" id="KW-1185">Reference proteome</keyword>
<feature type="binding site" evidence="3">
    <location>
        <position position="141"/>
    </location>
    <ligand>
        <name>a divalent metal cation</name>
        <dbReference type="ChEBI" id="CHEBI:60240"/>
        <label>1</label>
    </ligand>
</feature>
<organism evidence="5 6">
    <name type="scientific">Gordonia oryzae</name>
    <dbReference type="NCBI Taxonomy" id="2487349"/>
    <lineage>
        <taxon>Bacteria</taxon>
        <taxon>Bacillati</taxon>
        <taxon>Actinomycetota</taxon>
        <taxon>Actinomycetes</taxon>
        <taxon>Mycobacteriales</taxon>
        <taxon>Gordoniaceae</taxon>
        <taxon>Gordonia</taxon>
    </lineage>
</organism>
<dbReference type="Gene3D" id="3.20.20.140">
    <property type="entry name" value="Metal-dependent hydrolases"/>
    <property type="match status" value="1"/>
</dbReference>
<feature type="binding site" evidence="3">
    <location>
        <position position="256"/>
    </location>
    <ligand>
        <name>a divalent metal cation</name>
        <dbReference type="ChEBI" id="CHEBI:60240"/>
        <label>1</label>
    </ligand>
</feature>
<dbReference type="SUPFAM" id="SSF51556">
    <property type="entry name" value="Metallo-dependent hydrolases"/>
    <property type="match status" value="1"/>
</dbReference>
<keyword evidence="1 3" id="KW-0479">Metal-binding</keyword>
<dbReference type="PANTHER" id="PTHR46124">
    <property type="entry name" value="D-AMINOACYL-TRNA DEACYLASE"/>
    <property type="match status" value="1"/>
</dbReference>
<dbReference type="CDD" id="cd01310">
    <property type="entry name" value="TatD_DNAse"/>
    <property type="match status" value="1"/>
</dbReference>
<dbReference type="PANTHER" id="PTHR46124:SF2">
    <property type="entry name" value="D-AMINOACYL-TRNA DEACYLASE"/>
    <property type="match status" value="1"/>
</dbReference>
<dbReference type="EMBL" id="RKMH01000002">
    <property type="protein sequence ID" value="RPA65904.1"/>
    <property type="molecule type" value="Genomic_DNA"/>
</dbReference>
<comment type="caution">
    <text evidence="5">The sequence shown here is derived from an EMBL/GenBank/DDBJ whole genome shotgun (WGS) entry which is preliminary data.</text>
</comment>
<dbReference type="Proteomes" id="UP000267536">
    <property type="component" value="Unassembled WGS sequence"/>
</dbReference>
<dbReference type="InterPro" id="IPR001130">
    <property type="entry name" value="TatD-like"/>
</dbReference>
<dbReference type="InterPro" id="IPR015991">
    <property type="entry name" value="TatD/YcfH-like"/>
</dbReference>
<gene>
    <name evidence="5" type="ORF">EF294_04010</name>
</gene>
<evidence type="ECO:0000313" key="5">
    <source>
        <dbReference type="EMBL" id="RPA65904.1"/>
    </source>
</evidence>
<proteinExistence type="predicted"/>
<protein>
    <submittedName>
        <fullName evidence="5">TatD family deoxyribonuclease</fullName>
    </submittedName>
</protein>
<dbReference type="GO" id="GO:0046872">
    <property type="term" value="F:metal ion binding"/>
    <property type="evidence" value="ECO:0007669"/>
    <property type="project" value="UniProtKB-KW"/>
</dbReference>
<evidence type="ECO:0000256" key="4">
    <source>
        <dbReference type="SAM" id="MobiDB-lite"/>
    </source>
</evidence>
<name>A0A3N4HG08_9ACTN</name>
<feature type="region of interest" description="Disordered" evidence="4">
    <location>
        <begin position="1"/>
        <end position="50"/>
    </location>
</feature>
<evidence type="ECO:0000256" key="2">
    <source>
        <dbReference type="ARBA" id="ARBA00022801"/>
    </source>
</evidence>
<dbReference type="InterPro" id="IPR018228">
    <property type="entry name" value="DNase_TatD-rel_CS"/>
</dbReference>
<dbReference type="InterPro" id="IPR032466">
    <property type="entry name" value="Metal_Hydrolase"/>
</dbReference>
<dbReference type="NCBIfam" id="TIGR00010">
    <property type="entry name" value="YchF/TatD family DNA exonuclease"/>
    <property type="match status" value="1"/>
</dbReference>
<feature type="binding site" evidence="3">
    <location>
        <position position="182"/>
    </location>
    <ligand>
        <name>a divalent metal cation</name>
        <dbReference type="ChEBI" id="CHEBI:60240"/>
        <label>2</label>
    </ligand>
</feature>
<accession>A0A3N4HG08</accession>
<feature type="binding site" evidence="3">
    <location>
        <position position="55"/>
    </location>
    <ligand>
        <name>a divalent metal cation</name>
        <dbReference type="ChEBI" id="CHEBI:60240"/>
        <label>1</label>
    </ligand>
</feature>
<feature type="compositionally biased region" description="Basic and acidic residues" evidence="4">
    <location>
        <begin position="1"/>
        <end position="18"/>
    </location>
</feature>
<feature type="binding site" evidence="3">
    <location>
        <position position="53"/>
    </location>
    <ligand>
        <name>a divalent metal cation</name>
        <dbReference type="ChEBI" id="CHEBI:60240"/>
        <label>1</label>
    </ligand>
</feature>
<evidence type="ECO:0000256" key="1">
    <source>
        <dbReference type="ARBA" id="ARBA00022723"/>
    </source>
</evidence>
<feature type="binding site" evidence="3">
    <location>
        <position position="206"/>
    </location>
    <ligand>
        <name>a divalent metal cation</name>
        <dbReference type="ChEBI" id="CHEBI:60240"/>
        <label>2</label>
    </ligand>
</feature>
<dbReference type="GO" id="GO:0004536">
    <property type="term" value="F:DNA nuclease activity"/>
    <property type="evidence" value="ECO:0007669"/>
    <property type="project" value="InterPro"/>
</dbReference>
<dbReference type="FunFam" id="3.20.20.140:FF:000005">
    <property type="entry name" value="TatD family hydrolase"/>
    <property type="match status" value="1"/>
</dbReference>
<keyword evidence="2" id="KW-0378">Hydrolase</keyword>